<dbReference type="InterPro" id="IPR036388">
    <property type="entry name" value="WH-like_DNA-bd_sf"/>
</dbReference>
<dbReference type="GO" id="GO:0003677">
    <property type="term" value="F:DNA binding"/>
    <property type="evidence" value="ECO:0007669"/>
    <property type="project" value="InterPro"/>
</dbReference>
<dbReference type="InterPro" id="IPR013324">
    <property type="entry name" value="RNA_pol_sigma_r3/r4-like"/>
</dbReference>
<dbReference type="EMBL" id="WJJP01000050">
    <property type="protein sequence ID" value="MBD3323284.1"/>
    <property type="molecule type" value="Genomic_DNA"/>
</dbReference>
<dbReference type="GO" id="GO:0006352">
    <property type="term" value="P:DNA-templated transcription initiation"/>
    <property type="evidence" value="ECO:0007669"/>
    <property type="project" value="InterPro"/>
</dbReference>
<dbReference type="Pfam" id="PF08281">
    <property type="entry name" value="Sigma70_r4_2"/>
    <property type="match status" value="1"/>
</dbReference>
<dbReference type="Proteomes" id="UP000649604">
    <property type="component" value="Unassembled WGS sequence"/>
</dbReference>
<evidence type="ECO:0000259" key="1">
    <source>
        <dbReference type="Pfam" id="PF08281"/>
    </source>
</evidence>
<organism evidence="2 3">
    <name type="scientific">candidate division KSB3 bacterium</name>
    <dbReference type="NCBI Taxonomy" id="2044937"/>
    <lineage>
        <taxon>Bacteria</taxon>
        <taxon>candidate division KSB3</taxon>
    </lineage>
</organism>
<dbReference type="AlphaFoldDB" id="A0A9D5JSL8"/>
<evidence type="ECO:0000313" key="2">
    <source>
        <dbReference type="EMBL" id="MBD3323284.1"/>
    </source>
</evidence>
<protein>
    <recommendedName>
        <fullName evidence="1">RNA polymerase sigma factor 70 region 4 type 2 domain-containing protein</fullName>
    </recommendedName>
</protein>
<dbReference type="SUPFAM" id="SSF88659">
    <property type="entry name" value="Sigma3 and sigma4 domains of RNA polymerase sigma factors"/>
    <property type="match status" value="1"/>
</dbReference>
<feature type="domain" description="RNA polymerase sigma factor 70 region 4 type 2" evidence="1">
    <location>
        <begin position="3"/>
        <end position="39"/>
    </location>
</feature>
<comment type="caution">
    <text evidence="2">The sequence shown here is derived from an EMBL/GenBank/DDBJ whole genome shotgun (WGS) entry which is preliminary data.</text>
</comment>
<evidence type="ECO:0000313" key="3">
    <source>
        <dbReference type="Proteomes" id="UP000649604"/>
    </source>
</evidence>
<sequence>HIAFTLSKYDGLRATEIAEVMDTTVASVESLIHRAKTNLRKRLSRYYEHQW</sequence>
<dbReference type="InterPro" id="IPR013249">
    <property type="entry name" value="RNA_pol_sigma70_r4_t2"/>
</dbReference>
<proteinExistence type="predicted"/>
<reference evidence="2" key="1">
    <citation type="submission" date="2019-11" db="EMBL/GenBank/DDBJ databases">
        <title>Microbial mats filling the niche in hypersaline microbial mats.</title>
        <authorList>
            <person name="Wong H.L."/>
            <person name="Macleod F.I."/>
            <person name="White R.A. III"/>
            <person name="Burns B.P."/>
        </authorList>
    </citation>
    <scope>NUCLEOTIDE SEQUENCE</scope>
    <source>
        <strain evidence="2">Rbin_158</strain>
    </source>
</reference>
<dbReference type="Gene3D" id="1.10.10.10">
    <property type="entry name" value="Winged helix-like DNA-binding domain superfamily/Winged helix DNA-binding domain"/>
    <property type="match status" value="1"/>
</dbReference>
<gene>
    <name evidence="2" type="ORF">GF339_01795</name>
</gene>
<name>A0A9D5JSL8_9BACT</name>
<accession>A0A9D5JSL8</accession>
<feature type="non-terminal residue" evidence="2">
    <location>
        <position position="1"/>
    </location>
</feature>
<dbReference type="GO" id="GO:0016987">
    <property type="term" value="F:sigma factor activity"/>
    <property type="evidence" value="ECO:0007669"/>
    <property type="project" value="InterPro"/>
</dbReference>